<dbReference type="PRINTS" id="PR01438">
    <property type="entry name" value="UNVRSLSTRESS"/>
</dbReference>
<dbReference type="Proteomes" id="UP001207337">
    <property type="component" value="Unassembled WGS sequence"/>
</dbReference>
<sequence>MADIKNILFPTDFSENTREALTFALEIARACDGKLHIMHSIEEPYNFTMPDETAKNTEVNRSLSQTVKKLFENLEDEILGDSKYKELNIETSIQTGRAVYTILEETKTRNVDMIIMGAQGRTGLKEVLFGSTTAEVIQRSNVPVLVLPHEAVYKDFNRITFATDYQDGDLKALQFVVELAKLFNSKLIVYHSILKTDLKSEIMFRGFKELVTEKISYKNIEFEEDKSTHFLEAAINKVEQQNVSLLVMVHYEKSFPPLPKQQSKEMSHYSEVPLLVLPGKELANTKR</sequence>
<keyword evidence="4" id="KW-1185">Reference proteome</keyword>
<name>A0ABT3PU73_9BACT</name>
<comment type="caution">
    <text evidence="3">The sequence shown here is derived from an EMBL/GenBank/DDBJ whole genome shotgun (WGS) entry which is preliminary data.</text>
</comment>
<dbReference type="Gene3D" id="3.40.50.620">
    <property type="entry name" value="HUPs"/>
    <property type="match status" value="2"/>
</dbReference>
<evidence type="ECO:0000313" key="3">
    <source>
        <dbReference type="EMBL" id="MCW9711404.1"/>
    </source>
</evidence>
<comment type="similarity">
    <text evidence="1">Belongs to the universal stress protein A family.</text>
</comment>
<dbReference type="PANTHER" id="PTHR46268">
    <property type="entry name" value="STRESS RESPONSE PROTEIN NHAX"/>
    <property type="match status" value="1"/>
</dbReference>
<gene>
    <name evidence="3" type="ORF">LQ318_00675</name>
</gene>
<dbReference type="EMBL" id="JAJNDC010000001">
    <property type="protein sequence ID" value="MCW9711404.1"/>
    <property type="molecule type" value="Genomic_DNA"/>
</dbReference>
<reference evidence="3 4" key="1">
    <citation type="submission" date="2021-11" db="EMBL/GenBank/DDBJ databases">
        <title>Aliifidinibius sp. nov., a new bacterium isolated from saline soil.</title>
        <authorList>
            <person name="Galisteo C."/>
            <person name="De La Haba R."/>
            <person name="Sanchez-Porro C."/>
            <person name="Ventosa A."/>
        </authorList>
    </citation>
    <scope>NUCLEOTIDE SEQUENCE [LARGE SCALE GENOMIC DNA]</scope>
    <source>
        <strain evidence="3 4">KACC 190600</strain>
    </source>
</reference>
<dbReference type="CDD" id="cd00293">
    <property type="entry name" value="USP-like"/>
    <property type="match status" value="1"/>
</dbReference>
<dbReference type="InterPro" id="IPR006015">
    <property type="entry name" value="Universal_stress_UspA"/>
</dbReference>
<evidence type="ECO:0000313" key="4">
    <source>
        <dbReference type="Proteomes" id="UP001207337"/>
    </source>
</evidence>
<proteinExistence type="inferred from homology"/>
<dbReference type="RefSeq" id="WP_265786590.1">
    <property type="nucleotide sequence ID" value="NZ_BAABRS010000001.1"/>
</dbReference>
<evidence type="ECO:0000256" key="1">
    <source>
        <dbReference type="ARBA" id="ARBA00008791"/>
    </source>
</evidence>
<protein>
    <submittedName>
        <fullName evidence="3">Universal stress protein</fullName>
    </submittedName>
</protein>
<dbReference type="PANTHER" id="PTHR46268:SF22">
    <property type="entry name" value="SENSOR PROTEIN KDPD-RELATED"/>
    <property type="match status" value="1"/>
</dbReference>
<organism evidence="3 4">
    <name type="scientific">Fodinibius salicampi</name>
    <dbReference type="NCBI Taxonomy" id="1920655"/>
    <lineage>
        <taxon>Bacteria</taxon>
        <taxon>Pseudomonadati</taxon>
        <taxon>Balneolota</taxon>
        <taxon>Balneolia</taxon>
        <taxon>Balneolales</taxon>
        <taxon>Balneolaceae</taxon>
        <taxon>Fodinibius</taxon>
    </lineage>
</organism>
<dbReference type="Pfam" id="PF00582">
    <property type="entry name" value="Usp"/>
    <property type="match status" value="1"/>
</dbReference>
<dbReference type="InterPro" id="IPR006016">
    <property type="entry name" value="UspA"/>
</dbReference>
<dbReference type="InterPro" id="IPR014729">
    <property type="entry name" value="Rossmann-like_a/b/a_fold"/>
</dbReference>
<evidence type="ECO:0000259" key="2">
    <source>
        <dbReference type="Pfam" id="PF00582"/>
    </source>
</evidence>
<dbReference type="SUPFAM" id="SSF52402">
    <property type="entry name" value="Adenine nucleotide alpha hydrolases-like"/>
    <property type="match status" value="2"/>
</dbReference>
<feature type="domain" description="UspA" evidence="2">
    <location>
        <begin position="4"/>
        <end position="148"/>
    </location>
</feature>
<accession>A0ABT3PU73</accession>